<evidence type="ECO:0000313" key="1">
    <source>
        <dbReference type="EMBL" id="KAK4877289.1"/>
    </source>
</evidence>
<dbReference type="Proteomes" id="UP001353858">
    <property type="component" value="Unassembled WGS sequence"/>
</dbReference>
<name>A0AAN7SFT3_9COLE</name>
<accession>A0AAN7SFT3</accession>
<evidence type="ECO:0000313" key="2">
    <source>
        <dbReference type="Proteomes" id="UP001353858"/>
    </source>
</evidence>
<comment type="caution">
    <text evidence="1">The sequence shown here is derived from an EMBL/GenBank/DDBJ whole genome shotgun (WGS) entry which is preliminary data.</text>
</comment>
<organism evidence="1 2">
    <name type="scientific">Aquatica leii</name>
    <dbReference type="NCBI Taxonomy" id="1421715"/>
    <lineage>
        <taxon>Eukaryota</taxon>
        <taxon>Metazoa</taxon>
        <taxon>Ecdysozoa</taxon>
        <taxon>Arthropoda</taxon>
        <taxon>Hexapoda</taxon>
        <taxon>Insecta</taxon>
        <taxon>Pterygota</taxon>
        <taxon>Neoptera</taxon>
        <taxon>Endopterygota</taxon>
        <taxon>Coleoptera</taxon>
        <taxon>Polyphaga</taxon>
        <taxon>Elateriformia</taxon>
        <taxon>Elateroidea</taxon>
        <taxon>Lampyridae</taxon>
        <taxon>Luciolinae</taxon>
        <taxon>Aquatica</taxon>
    </lineage>
</organism>
<dbReference type="EMBL" id="JARPUR010000004">
    <property type="protein sequence ID" value="KAK4877289.1"/>
    <property type="molecule type" value="Genomic_DNA"/>
</dbReference>
<protein>
    <submittedName>
        <fullName evidence="1">Uncharacterized protein</fullName>
    </submittedName>
</protein>
<gene>
    <name evidence="1" type="ORF">RN001_009795</name>
</gene>
<proteinExistence type="predicted"/>
<reference evidence="2" key="1">
    <citation type="submission" date="2023-01" db="EMBL/GenBank/DDBJ databases">
        <title>Key to firefly adult light organ development and bioluminescence: homeobox transcription factors regulate luciferase expression and transportation to peroxisome.</title>
        <authorList>
            <person name="Fu X."/>
        </authorList>
    </citation>
    <scope>NUCLEOTIDE SEQUENCE [LARGE SCALE GENOMIC DNA]</scope>
</reference>
<dbReference type="AlphaFoldDB" id="A0AAN7SFT3"/>
<sequence length="125" mass="14853">MICIKKTICHNLKYNEVIQNYTTPLHSTQKSAEWSHKPFFSTLKNSRNITMCQKLRKTNFCKQIKNKIAQFGFHRRVFLEKRDRGYAVSFLVSIIVTEFPYQNIQFRTPCTDFTSADIIFCKFLK</sequence>
<keyword evidence="2" id="KW-1185">Reference proteome</keyword>